<dbReference type="Pfam" id="PF12969">
    <property type="entry name" value="DUF3857"/>
    <property type="match status" value="1"/>
</dbReference>
<dbReference type="Pfam" id="PF10754">
    <property type="entry name" value="DUF2569"/>
    <property type="match status" value="1"/>
</dbReference>
<dbReference type="RefSeq" id="WP_330930828.1">
    <property type="nucleotide sequence ID" value="NZ_CP119075.1"/>
</dbReference>
<dbReference type="InterPro" id="IPR038765">
    <property type="entry name" value="Papain-like_cys_pep_sf"/>
</dbReference>
<feature type="transmembrane region" description="Helical" evidence="1">
    <location>
        <begin position="773"/>
        <end position="796"/>
    </location>
</feature>
<organism evidence="5 6">
    <name type="scientific">Synoicihabitans lomoniglobus</name>
    <dbReference type="NCBI Taxonomy" id="2909285"/>
    <lineage>
        <taxon>Bacteria</taxon>
        <taxon>Pseudomonadati</taxon>
        <taxon>Verrucomicrobiota</taxon>
        <taxon>Opitutia</taxon>
        <taxon>Opitutales</taxon>
        <taxon>Opitutaceae</taxon>
        <taxon>Synoicihabitans</taxon>
    </lineage>
</organism>
<dbReference type="InterPro" id="IPR024618">
    <property type="entry name" value="DUF3857"/>
</dbReference>
<dbReference type="InterPro" id="IPR002931">
    <property type="entry name" value="Transglutaminase-like"/>
</dbReference>
<evidence type="ECO:0000256" key="1">
    <source>
        <dbReference type="SAM" id="Phobius"/>
    </source>
</evidence>
<dbReference type="SUPFAM" id="SSF54001">
    <property type="entry name" value="Cysteine proteinases"/>
    <property type="match status" value="1"/>
</dbReference>
<proteinExistence type="predicted"/>
<dbReference type="KEGG" id="slom:PXH66_19540"/>
<dbReference type="InterPro" id="IPR019690">
    <property type="entry name" value="DUF2569"/>
</dbReference>
<evidence type="ECO:0000259" key="4">
    <source>
        <dbReference type="Pfam" id="PF12969"/>
    </source>
</evidence>
<feature type="transmembrane region" description="Helical" evidence="1">
    <location>
        <begin position="723"/>
        <end position="753"/>
    </location>
</feature>
<name>A0AAE9ZX64_9BACT</name>
<dbReference type="Pfam" id="PF01841">
    <property type="entry name" value="Transglut_core"/>
    <property type="match status" value="1"/>
</dbReference>
<feature type="chain" id="PRO_5041912643" evidence="2">
    <location>
        <begin position="23"/>
        <end position="871"/>
    </location>
</feature>
<keyword evidence="2" id="KW-0732">Signal</keyword>
<feature type="domain" description="DUF3857" evidence="4">
    <location>
        <begin position="70"/>
        <end position="234"/>
    </location>
</feature>
<feature type="signal peptide" evidence="2">
    <location>
        <begin position="1"/>
        <end position="22"/>
    </location>
</feature>
<keyword evidence="6" id="KW-1185">Reference proteome</keyword>
<evidence type="ECO:0000256" key="2">
    <source>
        <dbReference type="SAM" id="SignalP"/>
    </source>
</evidence>
<dbReference type="AlphaFoldDB" id="A0AAE9ZX64"/>
<evidence type="ECO:0000313" key="5">
    <source>
        <dbReference type="EMBL" id="WED64540.1"/>
    </source>
</evidence>
<dbReference type="PANTHER" id="PTHR33490">
    <property type="entry name" value="BLR5614 PROTEIN-RELATED"/>
    <property type="match status" value="1"/>
</dbReference>
<keyword evidence="1" id="KW-0472">Membrane</keyword>
<dbReference type="EMBL" id="CP119075">
    <property type="protein sequence ID" value="WED64540.1"/>
    <property type="molecule type" value="Genomic_DNA"/>
</dbReference>
<evidence type="ECO:0000259" key="3">
    <source>
        <dbReference type="Pfam" id="PF01841"/>
    </source>
</evidence>
<dbReference type="Proteomes" id="UP001218638">
    <property type="component" value="Chromosome"/>
</dbReference>
<gene>
    <name evidence="5" type="ORF">PXH66_19540</name>
</gene>
<dbReference type="Gene3D" id="3.10.620.30">
    <property type="match status" value="1"/>
</dbReference>
<sequence>MIPARVLALGLLLMSSELLSIAADVTLAPAPDWVVVAHPDFENAGTTSAAARERDADYLLYDRQVDVQAQEDYFRVAMKVMSEGGLQEAGRWSATYDPEYQTVTFHRIDVHRGGEVMDRLAEAEFRYLEQETESSMHLYNGKVTALTLLPDLRVGDVVDVAYTVTGRNPVFGGHYFDSFSLGWGQPVSDLRSRVRAPADLRLRYRQEGEGGEEPTMTFADGFQMYAWHLKAVPTYVYEEGTPAWYSTYPWAELSAFETWSGVVEWALPLYAAANDAPVPALRAEVAQALDPEILLPRENGVPLQSQPADLATRKDRVAALLDYVQREIRYLGIELGVSSHRPHPPEETFARRFGDCKDKALLLVQLLRSQGIEAAPVLVNTMVGEKLGDRLPSPSAFNHVIVGVRLDGAWHWLDPTMAPHRGALEQRAAPDYGYGLVLLEGETELRRVDQPTEAQRRIDSRERLRLEGIGQPASLQVVTLYHGAAAVSMRRYFNGSTPEQISQSYQEYYANIYPDATIDGPPTLQDMPDGSLQVVESYTIREPWVWIAESSTWRMETFALLTNSYLPDGLSATRRTPRSLEHPVQARLEQVVELPDAWDLELPNVEIDSDVFNYQRQSHGGGTNRLTIVHTYASKTSHVRPRDMPTYVRDIAAARELLGMELTKPQTDAGSIEEPPFAPNLLMFLIAIGGFSGALVALVWWVRHQHRRPPPLGAGPSAKLTGLGGWLILPALGLVFFPFRLIATLVTDLAAAFDQNVWVALTTPGIETSNMALAGLILGEVLANVVWTALVLVTLVMFFRRDRCLPTLMRAVIIYGLVVVILDTVALDRLDLLEAEEKALSVGQVIRQVLAAAIWVPYFSVSQRVRNTFVR</sequence>
<dbReference type="Gene3D" id="2.60.40.3140">
    <property type="match status" value="1"/>
</dbReference>
<feature type="transmembrane region" description="Helical" evidence="1">
    <location>
        <begin position="839"/>
        <end position="861"/>
    </location>
</feature>
<dbReference type="PANTHER" id="PTHR33490:SF3">
    <property type="entry name" value="CONSERVED INTEGRAL MEMBRANE PROTEIN"/>
    <property type="match status" value="1"/>
</dbReference>
<evidence type="ECO:0000313" key="6">
    <source>
        <dbReference type="Proteomes" id="UP001218638"/>
    </source>
</evidence>
<feature type="transmembrane region" description="Helical" evidence="1">
    <location>
        <begin position="808"/>
        <end position="827"/>
    </location>
</feature>
<keyword evidence="1" id="KW-1133">Transmembrane helix</keyword>
<feature type="transmembrane region" description="Helical" evidence="1">
    <location>
        <begin position="681"/>
        <end position="702"/>
    </location>
</feature>
<reference evidence="5" key="1">
    <citation type="submission" date="2023-03" db="EMBL/GenBank/DDBJ databases">
        <title>Lomoglobus Profundus gen. nov., sp. nov., a novel member of the phylum Verrucomicrobia, isolated from deep-marine sediment of South China Sea.</title>
        <authorList>
            <person name="Ahmad T."/>
            <person name="Ishaq S.E."/>
            <person name="Wang F."/>
        </authorList>
    </citation>
    <scope>NUCLEOTIDE SEQUENCE</scope>
    <source>
        <strain evidence="5">LMO-M01</strain>
    </source>
</reference>
<feature type="domain" description="Transglutaminase-like" evidence="3">
    <location>
        <begin position="312"/>
        <end position="415"/>
    </location>
</feature>
<accession>A0AAE9ZX64</accession>
<protein>
    <submittedName>
        <fullName evidence="5">DUF3857 domain-containing protein</fullName>
    </submittedName>
</protein>
<keyword evidence="1" id="KW-0812">Transmembrane</keyword>